<dbReference type="PANTHER" id="PTHR43156">
    <property type="entry name" value="STAGE II SPORULATION PROTEIN E-RELATED"/>
    <property type="match status" value="1"/>
</dbReference>
<dbReference type="RefSeq" id="WP_092073680.1">
    <property type="nucleotide sequence ID" value="NZ_FNHB01000006.1"/>
</dbReference>
<gene>
    <name evidence="4" type="ORF">SAMN04488502_106123</name>
</gene>
<dbReference type="InterPro" id="IPR052016">
    <property type="entry name" value="Bact_Sigma-Reg"/>
</dbReference>
<dbReference type="EMBL" id="FNHB01000006">
    <property type="protein sequence ID" value="SDM65506.1"/>
    <property type="molecule type" value="Genomic_DNA"/>
</dbReference>
<accession>A0A1G9V0H0</accession>
<dbReference type="AlphaFoldDB" id="A0A1G9V0H0"/>
<dbReference type="PANTHER" id="PTHR43156:SF2">
    <property type="entry name" value="STAGE II SPORULATION PROTEIN E"/>
    <property type="match status" value="1"/>
</dbReference>
<feature type="transmembrane region" description="Helical" evidence="2">
    <location>
        <begin position="292"/>
        <end position="309"/>
    </location>
</feature>
<evidence type="ECO:0000259" key="3">
    <source>
        <dbReference type="PROSITE" id="PS51746"/>
    </source>
</evidence>
<dbReference type="InterPro" id="IPR014221">
    <property type="entry name" value="SpoII_E"/>
</dbReference>
<keyword evidence="2" id="KW-0472">Membrane</keyword>
<dbReference type="NCBIfam" id="TIGR02865">
    <property type="entry name" value="spore_II_E"/>
    <property type="match status" value="1"/>
</dbReference>
<evidence type="ECO:0000256" key="2">
    <source>
        <dbReference type="SAM" id="Phobius"/>
    </source>
</evidence>
<name>A0A1G9V0H0_9FIRM</name>
<feature type="domain" description="PPM-type phosphatase" evidence="3">
    <location>
        <begin position="600"/>
        <end position="810"/>
    </location>
</feature>
<feature type="transmembrane region" description="Helical" evidence="2">
    <location>
        <begin position="206"/>
        <end position="226"/>
    </location>
</feature>
<proteinExistence type="predicted"/>
<feature type="transmembrane region" description="Helical" evidence="2">
    <location>
        <begin position="162"/>
        <end position="185"/>
    </location>
</feature>
<dbReference type="SMART" id="SM00331">
    <property type="entry name" value="PP2C_SIG"/>
    <property type="match status" value="1"/>
</dbReference>
<keyword evidence="5" id="KW-1185">Reference proteome</keyword>
<reference evidence="4 5" key="1">
    <citation type="submission" date="2016-10" db="EMBL/GenBank/DDBJ databases">
        <authorList>
            <person name="de Groot N.N."/>
        </authorList>
    </citation>
    <scope>NUCLEOTIDE SEQUENCE [LARGE SCALE GENOMIC DNA]</scope>
    <source>
        <strain evidence="4 5">DSM 1736</strain>
    </source>
</reference>
<dbReference type="GO" id="GO:0004722">
    <property type="term" value="F:protein serine/threonine phosphatase activity"/>
    <property type="evidence" value="ECO:0007669"/>
    <property type="project" value="InterPro"/>
</dbReference>
<feature type="transmembrane region" description="Helical" evidence="2">
    <location>
        <begin position="238"/>
        <end position="261"/>
    </location>
</feature>
<keyword evidence="2" id="KW-0812">Transmembrane</keyword>
<keyword evidence="2" id="KW-1133">Transmembrane helix</keyword>
<dbReference type="InterPro" id="IPR001932">
    <property type="entry name" value="PPM-type_phosphatase-like_dom"/>
</dbReference>
<feature type="transmembrane region" description="Helical" evidence="2">
    <location>
        <begin position="136"/>
        <end position="156"/>
    </location>
</feature>
<evidence type="ECO:0000313" key="4">
    <source>
        <dbReference type="EMBL" id="SDM65506.1"/>
    </source>
</evidence>
<dbReference type="InterPro" id="IPR036457">
    <property type="entry name" value="PPM-type-like_dom_sf"/>
</dbReference>
<dbReference type="PROSITE" id="PS51746">
    <property type="entry name" value="PPM_2"/>
    <property type="match status" value="1"/>
</dbReference>
<sequence>MPKVTVVTMPEQVFHGPKQPPAAGPKPQRRKLAWRKALLKLHGFIAPVFYWEYLPLNVLALLLSRLTILGEMSPFGLALFAAVAQVARERASIVAVWAIAGVLSTGQFGEAGVYLWAVALYLRWRNKITRLHRKMLAVPLLMFCAVMSGGLLLNYLEQGTLYHSVTVLFNAAICLIASYLFMYGVPLMVSRKKIAAACLQAASEGLVCLMVVLALAVAGFGGATIFEYSLRNIAGSVLVLLLALGGGAGLGAAAGVAVGFVSGLHDGNVPLAISLYAGAGAAGGAFKSWGKYAVILGFILGSVAINLCFTQINLLMQALVETVLAAALFLFIPAGRLILLRDNAAARAADAGTGAQVDEAVVKMNRIAGMFDELAGAFGMIVAQNQARIRDEELARVLTAVGEKVCEKCDRRARCWEQDFYRTYQAVLDMLGQAEHTKLTVDGMPGGLRENCVRRKALTEVVNAVIEKNKAGSYWQKRMIDHRQLVTEQMKATSSIITNLVQEMTKEPLSDRELAAAFKTKAAMIDCRLDQVRITGAPGSGMIEVCKQPCSGTRECVNTILPLAAGMMQEKMTLQAACGNKARQEKCRLNIQTAKRFAVESGVARTAKESQDICGDTCAVVPLNKGRIALMLSDGMGSGAKAAGQSAMAVGFLEKLLASGFEVDVAVRTVNSMLLLRNPEETFATIDIAVIDTYSGKAEFLKVGSAPSFVKRVREVSTITSVSLPMGIVNHLEIEPVKATLVGGDVVVMVSDGIADAQQPAAGKENWVANFLRRTGTIDPQELADRILQEAVALSGNTVRDDMSVVVARITDRSELP</sequence>
<dbReference type="Gene3D" id="3.60.40.10">
    <property type="entry name" value="PPM-type phosphatase domain"/>
    <property type="match status" value="1"/>
</dbReference>
<dbReference type="Pfam" id="PF19732">
    <property type="entry name" value="SpoIIE_N"/>
    <property type="match status" value="1"/>
</dbReference>
<protein>
    <submittedName>
        <fullName evidence="4">Stage II sporulation protein E</fullName>
    </submittedName>
</protein>
<dbReference type="InterPro" id="IPR045768">
    <property type="entry name" value="SpoIIE_N"/>
</dbReference>
<dbReference type="SUPFAM" id="SSF81606">
    <property type="entry name" value="PP2C-like"/>
    <property type="match status" value="1"/>
</dbReference>
<dbReference type="Proteomes" id="UP000214880">
    <property type="component" value="Unassembled WGS sequence"/>
</dbReference>
<feature type="transmembrane region" description="Helical" evidence="2">
    <location>
        <begin position="268"/>
        <end position="286"/>
    </location>
</feature>
<feature type="transmembrane region" description="Helical" evidence="2">
    <location>
        <begin position="318"/>
        <end position="339"/>
    </location>
</feature>
<dbReference type="STRING" id="146817.SAMN04488502_106123"/>
<keyword evidence="1" id="KW-0378">Hydrolase</keyword>
<organism evidence="4 5">
    <name type="scientific">Dendrosporobacter quercicolus</name>
    <dbReference type="NCBI Taxonomy" id="146817"/>
    <lineage>
        <taxon>Bacteria</taxon>
        <taxon>Bacillati</taxon>
        <taxon>Bacillota</taxon>
        <taxon>Negativicutes</taxon>
        <taxon>Selenomonadales</taxon>
        <taxon>Sporomusaceae</taxon>
        <taxon>Dendrosporobacter</taxon>
    </lineage>
</organism>
<evidence type="ECO:0000256" key="1">
    <source>
        <dbReference type="ARBA" id="ARBA00022801"/>
    </source>
</evidence>
<dbReference type="Pfam" id="PF07228">
    <property type="entry name" value="SpoIIE"/>
    <property type="match status" value="1"/>
</dbReference>
<evidence type="ECO:0000313" key="5">
    <source>
        <dbReference type="Proteomes" id="UP000214880"/>
    </source>
</evidence>
<dbReference type="OrthoDB" id="9763774at2"/>